<keyword evidence="3" id="KW-1185">Reference proteome</keyword>
<dbReference type="Gene3D" id="3.30.2310.20">
    <property type="entry name" value="RelE-like"/>
    <property type="match status" value="1"/>
</dbReference>
<evidence type="ECO:0000256" key="1">
    <source>
        <dbReference type="ARBA" id="ARBA00022649"/>
    </source>
</evidence>
<gene>
    <name evidence="2" type="primary">relE3</name>
    <name evidence="2" type="ORF">GCM10023093_13750</name>
</gene>
<dbReference type="PANTHER" id="PTHR38813">
    <property type="match status" value="1"/>
</dbReference>
<evidence type="ECO:0000313" key="3">
    <source>
        <dbReference type="Proteomes" id="UP001500067"/>
    </source>
</evidence>
<dbReference type="Pfam" id="PF05016">
    <property type="entry name" value="ParE_toxin"/>
    <property type="match status" value="1"/>
</dbReference>
<organism evidence="2 3">
    <name type="scientific">Nemorincola caseinilytica</name>
    <dbReference type="NCBI Taxonomy" id="2054315"/>
    <lineage>
        <taxon>Bacteria</taxon>
        <taxon>Pseudomonadati</taxon>
        <taxon>Bacteroidota</taxon>
        <taxon>Chitinophagia</taxon>
        <taxon>Chitinophagales</taxon>
        <taxon>Chitinophagaceae</taxon>
        <taxon>Nemorincola</taxon>
    </lineage>
</organism>
<protein>
    <submittedName>
        <fullName evidence="2">Type II toxin-antitoxin system toxin RelE3</fullName>
    </submittedName>
</protein>
<name>A0ABP8NEP6_9BACT</name>
<reference evidence="3" key="1">
    <citation type="journal article" date="2019" name="Int. J. Syst. Evol. Microbiol.">
        <title>The Global Catalogue of Microorganisms (GCM) 10K type strain sequencing project: providing services to taxonomists for standard genome sequencing and annotation.</title>
        <authorList>
            <consortium name="The Broad Institute Genomics Platform"/>
            <consortium name="The Broad Institute Genome Sequencing Center for Infectious Disease"/>
            <person name="Wu L."/>
            <person name="Ma J."/>
        </authorList>
    </citation>
    <scope>NUCLEOTIDE SEQUENCE [LARGE SCALE GENOMIC DNA]</scope>
    <source>
        <strain evidence="3">JCM 32105</strain>
    </source>
</reference>
<keyword evidence="1" id="KW-1277">Toxin-antitoxin system</keyword>
<dbReference type="EMBL" id="BAABFA010000009">
    <property type="protein sequence ID" value="GAA4464091.1"/>
    <property type="molecule type" value="Genomic_DNA"/>
</dbReference>
<dbReference type="SUPFAM" id="SSF143011">
    <property type="entry name" value="RelE-like"/>
    <property type="match status" value="1"/>
</dbReference>
<dbReference type="RefSeq" id="WP_345080590.1">
    <property type="nucleotide sequence ID" value="NZ_BAABFA010000009.1"/>
</dbReference>
<dbReference type="PANTHER" id="PTHR38813:SF1">
    <property type="entry name" value="TOXIN RELE1-RELATED"/>
    <property type="match status" value="1"/>
</dbReference>
<sequence length="88" mass="10471">MKVIFDQSFHKRLIKIDDKTLLEKIKKVILNVESAEGIQQIHSIKKMEGFKTYYRIRVGDFRIGLEIKKDTVLFITIANRKEIYKIFP</sequence>
<dbReference type="InterPro" id="IPR007712">
    <property type="entry name" value="RelE/ParE_toxin"/>
</dbReference>
<evidence type="ECO:0000313" key="2">
    <source>
        <dbReference type="EMBL" id="GAA4464091.1"/>
    </source>
</evidence>
<comment type="caution">
    <text evidence="2">The sequence shown here is derived from an EMBL/GenBank/DDBJ whole genome shotgun (WGS) entry which is preliminary data.</text>
</comment>
<proteinExistence type="predicted"/>
<dbReference type="Proteomes" id="UP001500067">
    <property type="component" value="Unassembled WGS sequence"/>
</dbReference>
<dbReference type="InterPro" id="IPR035093">
    <property type="entry name" value="RelE/ParE_toxin_dom_sf"/>
</dbReference>
<dbReference type="InterPro" id="IPR052747">
    <property type="entry name" value="TA_system_RelE_toxin"/>
</dbReference>
<accession>A0ABP8NEP6</accession>